<sequence>MNAIFSFLSGWKDYAVATGLVIFAACGYGRWQYHAGHANAVQEHKVADLEQYRQTANELQTASQKTQTALDTTQTKLTTFQETYQNEMRVNPIDCVDANSRLRSILDIYPPATTGKFR</sequence>
<dbReference type="EMBL" id="DOEK01000029">
    <property type="protein sequence ID" value="HBP30481.1"/>
    <property type="molecule type" value="Genomic_DNA"/>
</dbReference>
<organism evidence="1 2">
    <name type="scientific">Advenella kashmirensis</name>
    <dbReference type="NCBI Taxonomy" id="310575"/>
    <lineage>
        <taxon>Bacteria</taxon>
        <taxon>Pseudomonadati</taxon>
        <taxon>Pseudomonadota</taxon>
        <taxon>Betaproteobacteria</taxon>
        <taxon>Burkholderiales</taxon>
        <taxon>Alcaligenaceae</taxon>
    </lineage>
</organism>
<name>A0A356LIT9_9BURK</name>
<reference evidence="1 2" key="1">
    <citation type="journal article" date="2018" name="Nat. Biotechnol.">
        <title>A standardized bacterial taxonomy based on genome phylogeny substantially revises the tree of life.</title>
        <authorList>
            <person name="Parks D.H."/>
            <person name="Chuvochina M."/>
            <person name="Waite D.W."/>
            <person name="Rinke C."/>
            <person name="Skarshewski A."/>
            <person name="Chaumeil P.A."/>
            <person name="Hugenholtz P."/>
        </authorList>
    </citation>
    <scope>NUCLEOTIDE SEQUENCE [LARGE SCALE GENOMIC DNA]</scope>
    <source>
        <strain evidence="1">UBA10707</strain>
    </source>
</reference>
<dbReference type="Proteomes" id="UP000264036">
    <property type="component" value="Unassembled WGS sequence"/>
</dbReference>
<comment type="caution">
    <text evidence="1">The sequence shown here is derived from an EMBL/GenBank/DDBJ whole genome shotgun (WGS) entry which is preliminary data.</text>
</comment>
<accession>A0A356LIT9</accession>
<gene>
    <name evidence="1" type="ORF">DD666_13820</name>
</gene>
<proteinExistence type="predicted"/>
<evidence type="ECO:0000313" key="1">
    <source>
        <dbReference type="EMBL" id="HBP30481.1"/>
    </source>
</evidence>
<evidence type="ECO:0000313" key="2">
    <source>
        <dbReference type="Proteomes" id="UP000264036"/>
    </source>
</evidence>
<protein>
    <submittedName>
        <fullName evidence="1">Uncharacterized protein</fullName>
    </submittedName>
</protein>
<dbReference type="AlphaFoldDB" id="A0A356LIT9"/>